<organism evidence="2 3">
    <name type="scientific">Mycobacterium tuberculosis</name>
    <dbReference type="NCBI Taxonomy" id="1773"/>
    <lineage>
        <taxon>Bacteria</taxon>
        <taxon>Bacillati</taxon>
        <taxon>Actinomycetota</taxon>
        <taxon>Actinomycetes</taxon>
        <taxon>Mycobacteriales</taxon>
        <taxon>Mycobacteriaceae</taxon>
        <taxon>Mycobacterium</taxon>
        <taxon>Mycobacterium tuberculosis complex</taxon>
    </lineage>
</organism>
<reference evidence="2 3" key="1">
    <citation type="submission" date="2015-03" db="EMBL/GenBank/DDBJ databases">
        <authorList>
            <consortium name="Pathogen Informatics"/>
        </authorList>
    </citation>
    <scope>NUCLEOTIDE SEQUENCE [LARGE SCALE GENOMIC DNA]</scope>
    <source>
        <strain evidence="2 3">Bir 185</strain>
    </source>
</reference>
<feature type="region of interest" description="Disordered" evidence="1">
    <location>
        <begin position="1"/>
        <end position="193"/>
    </location>
</feature>
<proteinExistence type="predicted"/>
<accession>A0A655CGQ1</accession>
<evidence type="ECO:0000313" key="3">
    <source>
        <dbReference type="Proteomes" id="UP000050164"/>
    </source>
</evidence>
<feature type="compositionally biased region" description="Low complexity" evidence="1">
    <location>
        <begin position="21"/>
        <end position="36"/>
    </location>
</feature>
<evidence type="ECO:0000313" key="2">
    <source>
        <dbReference type="EMBL" id="CKQ86855.1"/>
    </source>
</evidence>
<feature type="compositionally biased region" description="Basic and acidic residues" evidence="1">
    <location>
        <begin position="38"/>
        <end position="59"/>
    </location>
</feature>
<sequence>MAAPQIGPDQPPTVQRRARQQIEQPQQQVDSSQPPSNADHDGRGPHAGERDGQRTECRRQRQAGSRTRERDPESGFGRLCLAAKRGHPAEQPQRHALNGYPGATSDDGVRELMSQQRRQQHDRATCAEKPIDHGRVASDGTRQHGRQTPGEQPQDHQHAPVDVHHKPGDPPKRDRITHWVPPMLADKAFRAGG</sequence>
<evidence type="ECO:0000256" key="1">
    <source>
        <dbReference type="SAM" id="MobiDB-lite"/>
    </source>
</evidence>
<name>A0A655CGQ1_MYCTX</name>
<dbReference type="AlphaFoldDB" id="A0A655CGQ1"/>
<gene>
    <name evidence="2" type="ORF">ERS027659_00288</name>
</gene>
<feature type="compositionally biased region" description="Basic and acidic residues" evidence="1">
    <location>
        <begin position="153"/>
        <end position="177"/>
    </location>
</feature>
<dbReference type="Proteomes" id="UP000050164">
    <property type="component" value="Unassembled WGS sequence"/>
</dbReference>
<dbReference type="EMBL" id="CNFT01000035">
    <property type="protein sequence ID" value="CKQ86855.1"/>
    <property type="molecule type" value="Genomic_DNA"/>
</dbReference>
<protein>
    <submittedName>
        <fullName evidence="2">Uncharacterized protein</fullName>
    </submittedName>
</protein>
<feature type="compositionally biased region" description="Basic and acidic residues" evidence="1">
    <location>
        <begin position="119"/>
        <end position="136"/>
    </location>
</feature>